<gene>
    <name evidence="1" type="ORF">C8N25_101147</name>
</gene>
<accession>A0A3E0E9J5</accession>
<dbReference type="RefSeq" id="WP_086543412.1">
    <property type="nucleotide sequence ID" value="NZ_MSSW01000072.1"/>
</dbReference>
<sequence>METAVIAAIIVILAFLPLIYFTRGSSDIRVNGKNLVIRYPLRKKEINLDTELKSWKLQEINRLWIGKTHAINLELQSGKWHHVDSRFNRETFNSVYTLLTENFEEKRKVDLS</sequence>
<protein>
    <recommendedName>
        <fullName evidence="3">PH (Pleckstrin Homology) domain-containing protein</fullName>
    </recommendedName>
</protein>
<evidence type="ECO:0000313" key="2">
    <source>
        <dbReference type="Proteomes" id="UP000256405"/>
    </source>
</evidence>
<evidence type="ECO:0000313" key="1">
    <source>
        <dbReference type="EMBL" id="REG94320.1"/>
    </source>
</evidence>
<dbReference type="Proteomes" id="UP000256405">
    <property type="component" value="Unassembled WGS sequence"/>
</dbReference>
<evidence type="ECO:0008006" key="3">
    <source>
        <dbReference type="Google" id="ProtNLM"/>
    </source>
</evidence>
<keyword evidence="2" id="KW-1185">Reference proteome</keyword>
<dbReference type="EMBL" id="QUNF01000001">
    <property type="protein sequence ID" value="REG94320.1"/>
    <property type="molecule type" value="Genomic_DNA"/>
</dbReference>
<name>A0A3E0E9J5_9BACT</name>
<organism evidence="1 2">
    <name type="scientific">Algoriphagus antarcticus</name>
    <dbReference type="NCBI Taxonomy" id="238540"/>
    <lineage>
        <taxon>Bacteria</taxon>
        <taxon>Pseudomonadati</taxon>
        <taxon>Bacteroidota</taxon>
        <taxon>Cytophagia</taxon>
        <taxon>Cytophagales</taxon>
        <taxon>Cyclobacteriaceae</taxon>
        <taxon>Algoriphagus</taxon>
    </lineage>
</organism>
<dbReference type="AlphaFoldDB" id="A0A3E0E9J5"/>
<comment type="caution">
    <text evidence="1">The sequence shown here is derived from an EMBL/GenBank/DDBJ whole genome shotgun (WGS) entry which is preliminary data.</text>
</comment>
<dbReference type="OrthoDB" id="839582at2"/>
<reference evidence="1 2" key="1">
    <citation type="submission" date="2018-08" db="EMBL/GenBank/DDBJ databases">
        <title>Genomic Encyclopedia of Archaeal and Bacterial Type Strains, Phase II (KMG-II): from individual species to whole genera.</title>
        <authorList>
            <person name="Goeker M."/>
        </authorList>
    </citation>
    <scope>NUCLEOTIDE SEQUENCE [LARGE SCALE GENOMIC DNA]</scope>
    <source>
        <strain evidence="1 2">DSM 15986</strain>
    </source>
</reference>
<proteinExistence type="predicted"/>